<dbReference type="AlphaFoldDB" id="A0A2Z2KN94"/>
<dbReference type="Proteomes" id="UP000249890">
    <property type="component" value="Chromosome"/>
</dbReference>
<evidence type="ECO:0000313" key="4">
    <source>
        <dbReference type="Proteomes" id="UP000249890"/>
    </source>
</evidence>
<dbReference type="RefSeq" id="WP_087919036.1">
    <property type="nucleotide sequence ID" value="NZ_CP021780.1"/>
</dbReference>
<gene>
    <name evidence="3" type="ORF">B9T62_32555</name>
</gene>
<dbReference type="GO" id="GO:0030435">
    <property type="term" value="P:sporulation resulting in formation of a cellular spore"/>
    <property type="evidence" value="ECO:0007669"/>
    <property type="project" value="UniProtKB-KW"/>
</dbReference>
<evidence type="ECO:0000313" key="3">
    <source>
        <dbReference type="EMBL" id="ASA25070.1"/>
    </source>
</evidence>
<dbReference type="KEGG" id="pdh:B9T62_32555"/>
<sequence>MSKPKSIPAPGAEPVQTAARNKEHKSSMQEPLSGSKKVKQANHVDHHNPQG</sequence>
<accession>A0A2Z2KN94</accession>
<dbReference type="OrthoDB" id="1684521at2"/>
<dbReference type="Pfam" id="PF08179">
    <property type="entry name" value="SspP"/>
    <property type="match status" value="1"/>
</dbReference>
<name>A0A2Z2KN94_9BACL</name>
<reference evidence="3 4" key="1">
    <citation type="submission" date="2017-06" db="EMBL/GenBank/DDBJ databases">
        <title>Complete genome sequence of Paenibacillus donghaensis KCTC 13049T isolated from East Sea sediment, South Korea.</title>
        <authorList>
            <person name="Jung B.K."/>
            <person name="Hong S.-J."/>
            <person name="Shin J.-H."/>
        </authorList>
    </citation>
    <scope>NUCLEOTIDE SEQUENCE [LARGE SCALE GENOMIC DNA]</scope>
    <source>
        <strain evidence="3 4">KCTC 13049</strain>
    </source>
</reference>
<organism evidence="3 4">
    <name type="scientific">Paenibacillus donghaensis</name>
    <dbReference type="NCBI Taxonomy" id="414771"/>
    <lineage>
        <taxon>Bacteria</taxon>
        <taxon>Bacillati</taxon>
        <taxon>Bacillota</taxon>
        <taxon>Bacilli</taxon>
        <taxon>Bacillales</taxon>
        <taxon>Paenibacillaceae</taxon>
        <taxon>Paenibacillus</taxon>
    </lineage>
</organism>
<keyword evidence="1" id="KW-0749">Sporulation</keyword>
<dbReference type="InterPro" id="IPR012614">
    <property type="entry name" value="SASP_SspP"/>
</dbReference>
<evidence type="ECO:0000256" key="2">
    <source>
        <dbReference type="SAM" id="MobiDB-lite"/>
    </source>
</evidence>
<keyword evidence="4" id="KW-1185">Reference proteome</keyword>
<feature type="region of interest" description="Disordered" evidence="2">
    <location>
        <begin position="1"/>
        <end position="51"/>
    </location>
</feature>
<proteinExistence type="predicted"/>
<protein>
    <submittedName>
        <fullName evidence="3">Small acid-soluble spore protein P</fullName>
    </submittedName>
</protein>
<feature type="compositionally biased region" description="Basic and acidic residues" evidence="2">
    <location>
        <begin position="42"/>
        <end position="51"/>
    </location>
</feature>
<dbReference type="EMBL" id="CP021780">
    <property type="protein sequence ID" value="ASA25070.1"/>
    <property type="molecule type" value="Genomic_DNA"/>
</dbReference>
<evidence type="ECO:0000256" key="1">
    <source>
        <dbReference type="ARBA" id="ARBA00022969"/>
    </source>
</evidence>